<accession>F3FPU3</accession>
<evidence type="ECO:0000313" key="3">
    <source>
        <dbReference type="EMBL" id="EGH32235.1"/>
    </source>
</evidence>
<dbReference type="EMBL" id="AEAH01001176">
    <property type="protein sequence ID" value="EGH32235.1"/>
    <property type="molecule type" value="Genomic_DNA"/>
</dbReference>
<dbReference type="InterPro" id="IPR029061">
    <property type="entry name" value="THDP-binding"/>
</dbReference>
<evidence type="ECO:0000259" key="1">
    <source>
        <dbReference type="Pfam" id="PF17831"/>
    </source>
</evidence>
<dbReference type="InterPro" id="IPR051157">
    <property type="entry name" value="PDH/Transketolase"/>
</dbReference>
<reference evidence="3 4" key="1">
    <citation type="journal article" date="2011" name="PLoS Pathog.">
        <title>Dynamic evolution of pathogenicity revealed by sequencing and comparative genomics of 19 Pseudomonas syringae isolates.</title>
        <authorList>
            <person name="Baltrus D.A."/>
            <person name="Nishimura M.T."/>
            <person name="Romanchuk A."/>
            <person name="Chang J.H."/>
            <person name="Mukhtar M.S."/>
            <person name="Cherkis K."/>
            <person name="Roach J."/>
            <person name="Grant S.R."/>
            <person name="Jones C.D."/>
            <person name="Dangl J.L."/>
        </authorList>
    </citation>
    <scope>NUCLEOTIDE SEQUENCE [LARGE SCALE GENOMIC DNA]</scope>
    <source>
        <strain evidence="4">M301072PT</strain>
    </source>
</reference>
<comment type="caution">
    <text evidence="3">The sequence shown here is derived from an EMBL/GenBank/DDBJ whole genome shotgun (WGS) entry which is preliminary data.</text>
</comment>
<evidence type="ECO:0000259" key="2">
    <source>
        <dbReference type="Pfam" id="PF22613"/>
    </source>
</evidence>
<keyword evidence="3" id="KW-0670">Pyruvate</keyword>
<dbReference type="AlphaFoldDB" id="F3FPU3"/>
<organism evidence="3 4">
    <name type="scientific">Pseudomonas syringae pv. japonica str. M301072</name>
    <dbReference type="NCBI Taxonomy" id="629262"/>
    <lineage>
        <taxon>Bacteria</taxon>
        <taxon>Pseudomonadati</taxon>
        <taxon>Pseudomonadota</taxon>
        <taxon>Gammaproteobacteria</taxon>
        <taxon>Pseudomonadales</taxon>
        <taxon>Pseudomonadaceae</taxon>
        <taxon>Pseudomonas</taxon>
        <taxon>Pseudomonas syringae</taxon>
    </lineage>
</organism>
<dbReference type="InterPro" id="IPR009014">
    <property type="entry name" value="Transketo_C/PFOR_II"/>
</dbReference>
<evidence type="ECO:0000313" key="4">
    <source>
        <dbReference type="Proteomes" id="UP000004471"/>
    </source>
</evidence>
<dbReference type="Gene3D" id="3.40.50.970">
    <property type="match status" value="1"/>
</dbReference>
<dbReference type="SUPFAM" id="SSF52922">
    <property type="entry name" value="TK C-terminal domain-like"/>
    <property type="match status" value="1"/>
</dbReference>
<dbReference type="HOGENOM" id="CLU_1144706_0_0_6"/>
<name>F3FPU3_PSESX</name>
<dbReference type="Pfam" id="PF17831">
    <property type="entry name" value="PDH_E1_M"/>
    <property type="match status" value="1"/>
</dbReference>
<dbReference type="InterPro" id="IPR055152">
    <property type="entry name" value="Transketolase-like_C_2"/>
</dbReference>
<dbReference type="PANTHER" id="PTHR43825">
    <property type="entry name" value="PYRUVATE DEHYDROGENASE E1 COMPONENT"/>
    <property type="match status" value="1"/>
</dbReference>
<proteinExistence type="predicted"/>
<sequence>SRTRGFLIGGTAGRTTLNGEGLQHEDGHSHILASTIPNCRTFDPTYGYELAVIIQDGMRRMFEEQQDVFYYLTVMNESYAQPAMPAGVEEGIVKGMYLLEEDTKEAAHHVQLLGSGTILREVREAAKILRDEFNIGADVWSVTSFNELRRDGLAAERNNRLHPGQKPQLSYVEECLNGRKGPVIASTDYMKLFADQIRQWVPTKEYKVLGTDGFGRSDSRKKLRHFFEVDRHFVVLAALEALADRGDIEPKVVAEAIAKFGIDPEKRNPLDC</sequence>
<dbReference type="Gene3D" id="3.40.50.920">
    <property type="match status" value="1"/>
</dbReference>
<dbReference type="PATRIC" id="fig|629262.5.peg.4341"/>
<dbReference type="Pfam" id="PF22613">
    <property type="entry name" value="Transketolase_C_1"/>
    <property type="match status" value="1"/>
</dbReference>
<protein>
    <submittedName>
        <fullName evidence="3">Pyruvate dehydrogenase subunit E1</fullName>
    </submittedName>
</protein>
<feature type="domain" description="Transketolase-like C-terminal" evidence="2">
    <location>
        <begin position="95"/>
        <end position="230"/>
    </location>
</feature>
<dbReference type="InterPro" id="IPR041621">
    <property type="entry name" value="PDH_E1_M"/>
</dbReference>
<gene>
    <name evidence="3" type="primary">aceE</name>
    <name evidence="3" type="ORF">PSYJA_26060</name>
</gene>
<dbReference type="SUPFAM" id="SSF52518">
    <property type="entry name" value="Thiamin diphosphate-binding fold (THDP-binding)"/>
    <property type="match status" value="1"/>
</dbReference>
<dbReference type="Proteomes" id="UP000004471">
    <property type="component" value="Unassembled WGS sequence"/>
</dbReference>
<dbReference type="PANTHER" id="PTHR43825:SF3">
    <property type="entry name" value="PYRUVATE DEHYDROGENASE E1 COMPONENT"/>
    <property type="match status" value="1"/>
</dbReference>
<feature type="domain" description="Pyruvate dehydrogenase E1 component middle" evidence="1">
    <location>
        <begin position="3"/>
        <end position="82"/>
    </location>
</feature>
<feature type="non-terminal residue" evidence="3">
    <location>
        <position position="1"/>
    </location>
</feature>